<reference evidence="2" key="2">
    <citation type="submission" date="2025-08" db="UniProtKB">
        <authorList>
            <consortium name="Ensembl"/>
        </authorList>
    </citation>
    <scope>IDENTIFICATION</scope>
</reference>
<dbReference type="GO" id="GO:0007052">
    <property type="term" value="P:mitotic spindle organization"/>
    <property type="evidence" value="ECO:0007669"/>
    <property type="project" value="TreeGrafter"/>
</dbReference>
<dbReference type="GO" id="GO:0051231">
    <property type="term" value="P:spindle elongation"/>
    <property type="evidence" value="ECO:0007669"/>
    <property type="project" value="TreeGrafter"/>
</dbReference>
<keyword evidence="1" id="KW-0175">Coiled coil</keyword>
<evidence type="ECO:0000313" key="2">
    <source>
        <dbReference type="Ensembl" id="ENSVURP00010024781.1"/>
    </source>
</evidence>
<dbReference type="STRING" id="29139.ENSVURP00010024781"/>
<organism evidence="2 3">
    <name type="scientific">Vombatus ursinus</name>
    <name type="common">Common wombat</name>
    <dbReference type="NCBI Taxonomy" id="29139"/>
    <lineage>
        <taxon>Eukaryota</taxon>
        <taxon>Metazoa</taxon>
        <taxon>Chordata</taxon>
        <taxon>Craniata</taxon>
        <taxon>Vertebrata</taxon>
        <taxon>Euteleostomi</taxon>
        <taxon>Mammalia</taxon>
        <taxon>Metatheria</taxon>
        <taxon>Diprotodontia</taxon>
        <taxon>Vombatidae</taxon>
        <taxon>Vombatus</taxon>
    </lineage>
</organism>
<reference evidence="2" key="3">
    <citation type="submission" date="2025-09" db="UniProtKB">
        <authorList>
            <consortium name="Ensembl"/>
        </authorList>
    </citation>
    <scope>IDENTIFICATION</scope>
</reference>
<dbReference type="PANTHER" id="PTHR47969:SF30">
    <property type="entry name" value="KINESIN FAMILY MEMBER 27"/>
    <property type="match status" value="1"/>
</dbReference>
<dbReference type="Ensembl" id="ENSVURT00010028212.1">
    <property type="protein sequence ID" value="ENSVURP00010024781.1"/>
    <property type="gene ID" value="ENSVURG00010018992.1"/>
</dbReference>
<dbReference type="Proteomes" id="UP000314987">
    <property type="component" value="Unassembled WGS sequence"/>
</dbReference>
<accession>A0A4X2LSW5</accession>
<sequence>MQEKLLGVLRVLIERLCALTADEVVFSQKELELKELWHQMQTMTQENRGHLLSLKEAQKVNQLQNDKIVEQQLLVNQLNEELMMFNMFMASVSKGTCGDRPDTKISEKEAYTVPLDNSFGHCIHVPTWPDALKVHTSPLMYALDRVVAGFRTRSEMLLDHIEEQDEVVHCEFSDNSDEEDTENQEKPEYRHLRWILKPTSICSFLDTRDVLNPKQPSGSLNEGINVECLQESQVLNLQKLKNSELRLMEVKQKMRELTINIKMMEELIKELIKTGNDAKAASKQYSLRVTELAQEAEQVRVELTETQKQLQELEDKDVKDVAFKLSLQKEFGKKMDAAKLKVQLLQKKQQDTKKLASLSAKTEKRASDLEQNVDHMKYQQAQLQKRLWEENEKKKRKMIKSFS</sequence>
<dbReference type="OMA" id="QIMMEHI"/>
<name>A0A4X2LSW5_VOMUR</name>
<evidence type="ECO:0000256" key="1">
    <source>
        <dbReference type="SAM" id="Coils"/>
    </source>
</evidence>
<proteinExistence type="predicted"/>
<dbReference type="Pfam" id="PF25764">
    <property type="entry name" value="KIF21A_4th"/>
    <property type="match status" value="1"/>
</dbReference>
<evidence type="ECO:0000313" key="3">
    <source>
        <dbReference type="Proteomes" id="UP000314987"/>
    </source>
</evidence>
<dbReference type="AlphaFoldDB" id="A0A4X2LSW5"/>
<dbReference type="InterPro" id="IPR027640">
    <property type="entry name" value="Kinesin-like_fam"/>
</dbReference>
<dbReference type="GO" id="GO:0003777">
    <property type="term" value="F:microtubule motor activity"/>
    <property type="evidence" value="ECO:0007669"/>
    <property type="project" value="InterPro"/>
</dbReference>
<reference evidence="3" key="1">
    <citation type="submission" date="2018-12" db="EMBL/GenBank/DDBJ databases">
        <authorList>
            <person name="Yazar S."/>
        </authorList>
    </citation>
    <scope>NUCLEOTIDE SEQUENCE [LARGE SCALE GENOMIC DNA]</scope>
</reference>
<dbReference type="PANTHER" id="PTHR47969">
    <property type="entry name" value="CHROMOSOME-ASSOCIATED KINESIN KIF4A-RELATED"/>
    <property type="match status" value="1"/>
</dbReference>
<feature type="coiled-coil region" evidence="1">
    <location>
        <begin position="240"/>
        <end position="316"/>
    </location>
</feature>
<dbReference type="GO" id="GO:0007018">
    <property type="term" value="P:microtubule-based movement"/>
    <property type="evidence" value="ECO:0007669"/>
    <property type="project" value="InterPro"/>
</dbReference>
<dbReference type="GeneTree" id="ENSGT00940000157487"/>
<protein>
    <submittedName>
        <fullName evidence="2">Uncharacterized protein</fullName>
    </submittedName>
</protein>
<keyword evidence="3" id="KW-1185">Reference proteome</keyword>
<dbReference type="GO" id="GO:0005875">
    <property type="term" value="C:microtubule associated complex"/>
    <property type="evidence" value="ECO:0007669"/>
    <property type="project" value="TreeGrafter"/>
</dbReference>